<gene>
    <name evidence="2" type="ORF">AYP45_09520</name>
</gene>
<dbReference type="InterPro" id="IPR006674">
    <property type="entry name" value="HD_domain"/>
</dbReference>
<dbReference type="Proteomes" id="UP000189681">
    <property type="component" value="Unassembled WGS sequence"/>
</dbReference>
<dbReference type="Pfam" id="PF01966">
    <property type="entry name" value="HD"/>
    <property type="match status" value="1"/>
</dbReference>
<name>A0A1V4AT16_9BACT</name>
<dbReference type="PANTHER" id="PTHR40517">
    <property type="entry name" value="METAL-DEPENDENT PHOSPHOHYDROLASE, HD SUPERFAMILY-RELATED"/>
    <property type="match status" value="1"/>
</dbReference>
<dbReference type="AlphaFoldDB" id="A0A1V4AT16"/>
<dbReference type="SMART" id="SM00471">
    <property type="entry name" value="HDc"/>
    <property type="match status" value="1"/>
</dbReference>
<accession>A0A1V4AT16</accession>
<dbReference type="CDD" id="cd00077">
    <property type="entry name" value="HDc"/>
    <property type="match status" value="1"/>
</dbReference>
<protein>
    <submittedName>
        <fullName evidence="2">Phosphohydrolase</fullName>
    </submittedName>
</protein>
<dbReference type="PANTHER" id="PTHR40517:SF1">
    <property type="entry name" value="METAL-DEPENDENT PHOSPHOHYDROLASE, HD SUPERFAMILY-RELATED"/>
    <property type="match status" value="1"/>
</dbReference>
<sequence length="217" mass="24215">MITLEQVKNHPDVQVCIKRANDFLGVIGYTEHGERHGNYVARSARKILQELGYDANTCELAAISGYIHDIGNVVSRHSHPEHSAYLANQFLKELNMPVEDRVLVMSAVGNHDEGTCDIVSPVAAALIIADKSDVHRSRVRSTKEITFDIHDRVNYAVTKSELHIDVPKKAITLNLDIDKDISDMVEYFEIFTARMVACRRAAKLLGCTFEVKVNGSP</sequence>
<comment type="caution">
    <text evidence="2">The sequence shown here is derived from an EMBL/GenBank/DDBJ whole genome shotgun (WGS) entry which is preliminary data.</text>
</comment>
<evidence type="ECO:0000313" key="3">
    <source>
        <dbReference type="Proteomes" id="UP000189681"/>
    </source>
</evidence>
<dbReference type="InterPro" id="IPR003607">
    <property type="entry name" value="HD/PDEase_dom"/>
</dbReference>
<reference evidence="2 3" key="1">
    <citation type="journal article" date="2017" name="Water Res.">
        <title>Discovery and metagenomic analysis of an anammox bacterial enrichment related to Candidatus "Brocadia caroliniensis" in a full-scale glycerol-fed nitritation-denitritation separate centrate treatment process.</title>
        <authorList>
            <person name="Park H."/>
            <person name="Brotto A.C."/>
            <person name="van Loosdrecht M.C."/>
            <person name="Chandran K."/>
        </authorList>
    </citation>
    <scope>NUCLEOTIDE SEQUENCE [LARGE SCALE GENOMIC DNA]</scope>
    <source>
        <strain evidence="2">26THWARD</strain>
    </source>
</reference>
<keyword evidence="2" id="KW-0378">Hydrolase</keyword>
<dbReference type="GO" id="GO:0016787">
    <property type="term" value="F:hydrolase activity"/>
    <property type="evidence" value="ECO:0007669"/>
    <property type="project" value="UniProtKB-KW"/>
</dbReference>
<proteinExistence type="predicted"/>
<dbReference type="SUPFAM" id="SSF109604">
    <property type="entry name" value="HD-domain/PDEase-like"/>
    <property type="match status" value="1"/>
</dbReference>
<feature type="domain" description="HD/PDEase" evidence="1">
    <location>
        <begin position="29"/>
        <end position="144"/>
    </location>
</feature>
<dbReference type="EMBL" id="AYTS01000085">
    <property type="protein sequence ID" value="OOP56292.1"/>
    <property type="molecule type" value="Genomic_DNA"/>
</dbReference>
<evidence type="ECO:0000313" key="2">
    <source>
        <dbReference type="EMBL" id="OOP56292.1"/>
    </source>
</evidence>
<evidence type="ECO:0000259" key="1">
    <source>
        <dbReference type="SMART" id="SM00471"/>
    </source>
</evidence>
<dbReference type="Gene3D" id="1.10.3210.10">
    <property type="entry name" value="Hypothetical protein af1432"/>
    <property type="match status" value="1"/>
</dbReference>
<dbReference type="InterPro" id="IPR039967">
    <property type="entry name" value="MJ1020-like"/>
</dbReference>
<organism evidence="2 3">
    <name type="scientific">Candidatus Brocadia carolinensis</name>
    <dbReference type="NCBI Taxonomy" id="1004156"/>
    <lineage>
        <taxon>Bacteria</taxon>
        <taxon>Pseudomonadati</taxon>
        <taxon>Planctomycetota</taxon>
        <taxon>Candidatus Brocadiia</taxon>
        <taxon>Candidatus Brocadiales</taxon>
        <taxon>Candidatus Brocadiaceae</taxon>
        <taxon>Candidatus Brocadia</taxon>
    </lineage>
</organism>